<gene>
    <name evidence="2" type="ORF">AT9943_LOCUS22669</name>
</gene>
<feature type="compositionally biased region" description="Polar residues" evidence="1">
    <location>
        <begin position="47"/>
        <end position="60"/>
    </location>
</feature>
<evidence type="ECO:0000313" key="3">
    <source>
        <dbReference type="Proteomes" id="UP000516314"/>
    </source>
</evidence>
<dbReference type="AlphaFoldDB" id="A0A7G2FLQ4"/>
<dbReference type="Proteomes" id="UP000516314">
    <property type="component" value="Chromosome 5"/>
</dbReference>
<name>A0A7G2FLQ4_ARATH</name>
<feature type="compositionally biased region" description="Polar residues" evidence="1">
    <location>
        <begin position="98"/>
        <end position="109"/>
    </location>
</feature>
<protein>
    <submittedName>
        <fullName evidence="2">(thale cress) hypothetical protein</fullName>
    </submittedName>
</protein>
<proteinExistence type="predicted"/>
<sequence>MDFDSEYAFRLQMEEALAASLSSQSRTPQRPPSPPIVATCGVLIVENNPNDSKTAKTSSGYGFDFKRAVGGGNSKAKGKTHESVTGVRTDERNPNIGLGNSRSTSTGHGNTKPLPQETVRPAQLVGGWNKIMGTCLNRCPTWNEEYITRQDPARANVAANNYFDDEDDDDVDGDYDYDDFFHPHFGHAMNDRNPEEPFDPFFDLPDGVLFTPQMLSSKSRQQLYLSDSDDSDDNATTQNAPAADENCPYFGKYGKYTIMYDSDGYELEDFTNPFHPDYPHF</sequence>
<evidence type="ECO:0000256" key="1">
    <source>
        <dbReference type="SAM" id="MobiDB-lite"/>
    </source>
</evidence>
<evidence type="ECO:0000313" key="2">
    <source>
        <dbReference type="EMBL" id="CAD5335414.1"/>
    </source>
</evidence>
<organism evidence="2 3">
    <name type="scientific">Arabidopsis thaliana</name>
    <name type="common">Mouse-ear cress</name>
    <dbReference type="NCBI Taxonomy" id="3702"/>
    <lineage>
        <taxon>Eukaryota</taxon>
        <taxon>Viridiplantae</taxon>
        <taxon>Streptophyta</taxon>
        <taxon>Embryophyta</taxon>
        <taxon>Tracheophyta</taxon>
        <taxon>Spermatophyta</taxon>
        <taxon>Magnoliopsida</taxon>
        <taxon>eudicotyledons</taxon>
        <taxon>Gunneridae</taxon>
        <taxon>Pentapetalae</taxon>
        <taxon>rosids</taxon>
        <taxon>malvids</taxon>
        <taxon>Brassicales</taxon>
        <taxon>Brassicaceae</taxon>
        <taxon>Camelineae</taxon>
        <taxon>Arabidopsis</taxon>
    </lineage>
</organism>
<dbReference type="EMBL" id="LR881470">
    <property type="protein sequence ID" value="CAD5335414.1"/>
    <property type="molecule type" value="Genomic_DNA"/>
</dbReference>
<reference evidence="2 3" key="1">
    <citation type="submission" date="2020-09" db="EMBL/GenBank/DDBJ databases">
        <authorList>
            <person name="Ashkenazy H."/>
        </authorList>
    </citation>
    <scope>NUCLEOTIDE SEQUENCE [LARGE SCALE GENOMIC DNA]</scope>
    <source>
        <strain evidence="3">cv. Cdm-0</strain>
    </source>
</reference>
<accession>A0A7G2FLQ4</accession>
<feature type="region of interest" description="Disordered" evidence="1">
    <location>
        <begin position="220"/>
        <end position="243"/>
    </location>
</feature>
<feature type="region of interest" description="Disordered" evidence="1">
    <location>
        <begin position="47"/>
        <end position="117"/>
    </location>
</feature>